<organism evidence="2 3">
    <name type="scientific">Thalassobaculum litoreum DSM 18839</name>
    <dbReference type="NCBI Taxonomy" id="1123362"/>
    <lineage>
        <taxon>Bacteria</taxon>
        <taxon>Pseudomonadati</taxon>
        <taxon>Pseudomonadota</taxon>
        <taxon>Alphaproteobacteria</taxon>
        <taxon>Rhodospirillales</taxon>
        <taxon>Thalassobaculaceae</taxon>
        <taxon>Thalassobaculum</taxon>
    </lineage>
</organism>
<evidence type="ECO:0000256" key="1">
    <source>
        <dbReference type="SAM" id="SignalP"/>
    </source>
</evidence>
<dbReference type="AlphaFoldDB" id="A0A8G2BME5"/>
<reference evidence="2 3" key="1">
    <citation type="submission" date="2016-10" db="EMBL/GenBank/DDBJ databases">
        <authorList>
            <person name="Varghese N."/>
            <person name="Submissions S."/>
        </authorList>
    </citation>
    <scope>NUCLEOTIDE SEQUENCE [LARGE SCALE GENOMIC DNA]</scope>
    <source>
        <strain evidence="2 3">DSM 18839</strain>
    </source>
</reference>
<evidence type="ECO:0000313" key="3">
    <source>
        <dbReference type="Proteomes" id="UP000198615"/>
    </source>
</evidence>
<sequence length="253" mass="27865">MKVMRTALLAFSTFAAHPALGDWECSPLPVFLNVDYTASTADALFYLGPTQDQPLHLWGEREQLRALTEADQAVTNGNGLNHRLPGFSIQIDATRPCGGDWCDHELPPINITLDPRYEARCIYGPLRAPTPTSTLTMRAPTNCVPQPQFRIGNRTAYKALKVEGCRGHMSYDYPNVPKASFDLGTLALLFNDGFVGYRNAYLPGAMTVFRGSLQGDRIAGVGLSFSDLLNTTGAFVYRISIDMPTQSEDQGRR</sequence>
<comment type="caution">
    <text evidence="2">The sequence shown here is derived from an EMBL/GenBank/DDBJ whole genome shotgun (WGS) entry which is preliminary data.</text>
</comment>
<dbReference type="RefSeq" id="WP_093154376.1">
    <property type="nucleotide sequence ID" value="NZ_FNBW01000021.1"/>
</dbReference>
<gene>
    <name evidence="2" type="ORF">SAMN05660686_04760</name>
</gene>
<keyword evidence="1" id="KW-0732">Signal</keyword>
<protein>
    <submittedName>
        <fullName evidence="2">Uncharacterized protein</fullName>
    </submittedName>
</protein>
<name>A0A8G2BME5_9PROT</name>
<evidence type="ECO:0000313" key="2">
    <source>
        <dbReference type="EMBL" id="SDG53845.1"/>
    </source>
</evidence>
<proteinExistence type="predicted"/>
<accession>A0A8G2BME5</accession>
<keyword evidence="3" id="KW-1185">Reference proteome</keyword>
<feature type="chain" id="PRO_5034031279" evidence="1">
    <location>
        <begin position="22"/>
        <end position="253"/>
    </location>
</feature>
<feature type="signal peptide" evidence="1">
    <location>
        <begin position="1"/>
        <end position="21"/>
    </location>
</feature>
<dbReference type="Proteomes" id="UP000198615">
    <property type="component" value="Unassembled WGS sequence"/>
</dbReference>
<dbReference type="EMBL" id="FNBW01000021">
    <property type="protein sequence ID" value="SDG53845.1"/>
    <property type="molecule type" value="Genomic_DNA"/>
</dbReference>